<dbReference type="OrthoDB" id="6046730at2759"/>
<protein>
    <recommendedName>
        <fullName evidence="3">Nucleotide-diphospho-sugar transferase domain-containing protein</fullName>
    </recommendedName>
</protein>
<dbReference type="AlphaFoldDB" id="A0A6J8A4N5"/>
<gene>
    <name evidence="1" type="ORF">MCOR_3445</name>
</gene>
<accession>A0A6J8A4N5</accession>
<evidence type="ECO:0000313" key="1">
    <source>
        <dbReference type="EMBL" id="CAC5361244.1"/>
    </source>
</evidence>
<dbReference type="Proteomes" id="UP000507470">
    <property type="component" value="Unassembled WGS sequence"/>
</dbReference>
<keyword evidence="2" id="KW-1185">Reference proteome</keyword>
<evidence type="ECO:0000313" key="2">
    <source>
        <dbReference type="Proteomes" id="UP000507470"/>
    </source>
</evidence>
<organism evidence="1 2">
    <name type="scientific">Mytilus coruscus</name>
    <name type="common">Sea mussel</name>
    <dbReference type="NCBI Taxonomy" id="42192"/>
    <lineage>
        <taxon>Eukaryota</taxon>
        <taxon>Metazoa</taxon>
        <taxon>Spiralia</taxon>
        <taxon>Lophotrochozoa</taxon>
        <taxon>Mollusca</taxon>
        <taxon>Bivalvia</taxon>
        <taxon>Autobranchia</taxon>
        <taxon>Pteriomorphia</taxon>
        <taxon>Mytilida</taxon>
        <taxon>Mytiloidea</taxon>
        <taxon>Mytilidae</taxon>
        <taxon>Mytilinae</taxon>
        <taxon>Mytilus</taxon>
    </lineage>
</organism>
<evidence type="ECO:0008006" key="3">
    <source>
        <dbReference type="Google" id="ProtNLM"/>
    </source>
</evidence>
<dbReference type="EMBL" id="CACVKT020000585">
    <property type="protein sequence ID" value="CAC5361244.1"/>
    <property type="molecule type" value="Genomic_DNA"/>
</dbReference>
<name>A0A6J8A4N5_MYTCO</name>
<reference evidence="1 2" key="1">
    <citation type="submission" date="2020-06" db="EMBL/GenBank/DDBJ databases">
        <authorList>
            <person name="Li R."/>
            <person name="Bekaert M."/>
        </authorList>
    </citation>
    <scope>NUCLEOTIDE SEQUENCE [LARGE SCALE GENOMIC DNA]</scope>
    <source>
        <strain evidence="2">wild</strain>
    </source>
</reference>
<sequence>MVTQLHVTPTSVHHVSILGRQKRSYFSIKQTLNISNEEARRADVGKTQDGTTKSQLTSEEHFLTLFTSFNSTMEKFYIYNNTLHNWLQMKPKVVLIFFSDNPKLREYASSIGWDLTLSVGLKTCNGTPVLKDMFLTAQRLVNSKLYAYANADILFDRGFLSTLEGVINNTSIYSKPILLTGKRSDLLLNVHSITHIRGEKEVERAFKKSHMSYGYAEDYFVVNRKFPWKIYPNLAIGRGMVDNYLAFVARKNKVTTIDASGTVGALHQKTKSRVKKPSDCNKQILGKLYARRKIARGNVECFSFETRFDFDSNVFLLKRGQYTTVC</sequence>
<proteinExistence type="predicted"/>